<gene>
    <name evidence="2" type="ORF">DJ019_19980</name>
</gene>
<dbReference type="Pfam" id="PF05258">
    <property type="entry name" value="DciA"/>
    <property type="match status" value="1"/>
</dbReference>
<proteinExistence type="predicted"/>
<dbReference type="OrthoDB" id="7160947at2"/>
<keyword evidence="3" id="KW-1185">Reference proteome</keyword>
<organism evidence="2 3">
    <name type="scientific">Phenylobacterium kunshanense</name>
    <dbReference type="NCBI Taxonomy" id="1445034"/>
    <lineage>
        <taxon>Bacteria</taxon>
        <taxon>Pseudomonadati</taxon>
        <taxon>Pseudomonadota</taxon>
        <taxon>Alphaproteobacteria</taxon>
        <taxon>Caulobacterales</taxon>
        <taxon>Caulobacteraceae</taxon>
        <taxon>Phenylobacterium</taxon>
    </lineage>
</organism>
<dbReference type="InterPro" id="IPR010593">
    <property type="entry name" value="DUF1159"/>
</dbReference>
<evidence type="ECO:0000313" key="3">
    <source>
        <dbReference type="Proteomes" id="UP000249524"/>
    </source>
</evidence>
<evidence type="ECO:0000313" key="2">
    <source>
        <dbReference type="EMBL" id="RAK62159.1"/>
    </source>
</evidence>
<dbReference type="Proteomes" id="UP000249524">
    <property type="component" value="Unassembled WGS sequence"/>
</dbReference>
<dbReference type="PANTHER" id="PTHR36456:SF1">
    <property type="entry name" value="UPF0232 PROTEIN SCO3875"/>
    <property type="match status" value="1"/>
</dbReference>
<accession>A0A328B5L1</accession>
<dbReference type="EMBL" id="QFYS01000013">
    <property type="protein sequence ID" value="RAK62159.1"/>
    <property type="molecule type" value="Genomic_DNA"/>
</dbReference>
<feature type="compositionally biased region" description="Basic residues" evidence="1">
    <location>
        <begin position="15"/>
        <end position="24"/>
    </location>
</feature>
<evidence type="ECO:0000256" key="1">
    <source>
        <dbReference type="SAM" id="MobiDB-lite"/>
    </source>
</evidence>
<dbReference type="AlphaFoldDB" id="A0A328B5L1"/>
<protein>
    <submittedName>
        <fullName evidence="2">DUF721 domain-containing protein</fullName>
    </submittedName>
</protein>
<feature type="region of interest" description="Disordered" evidence="1">
    <location>
        <begin position="1"/>
        <end position="34"/>
    </location>
</feature>
<name>A0A328B5L1_9CAUL</name>
<comment type="caution">
    <text evidence="2">The sequence shown here is derived from an EMBL/GenBank/DDBJ whole genome shotgun (WGS) entry which is preliminary data.</text>
</comment>
<sequence>MPRQLPSAEEAARILARKRTRPPHRPPPPAGRGLSRLVKELDARFGQGAGALSARWREIVGPEVAKRTEPVKLIKGRNGGPSTLEIRVAGPAAAIIQHQAHEILARVNLFLGPEAVQKLRIVQGPLQRAETAPAPRRRQAPLDAAVEAKLAADLAAAPEGRLKDALIALGRGVMRRRNGG</sequence>
<dbReference type="PIRSF" id="PIRSF032064">
    <property type="entry name" value="UCP032064"/>
    <property type="match status" value="1"/>
</dbReference>
<reference evidence="2 3" key="1">
    <citation type="submission" date="2018-05" db="EMBL/GenBank/DDBJ databases">
        <authorList>
            <person name="Lanie J.A."/>
            <person name="Ng W.-L."/>
            <person name="Kazmierczak K.M."/>
            <person name="Andrzejewski T.M."/>
            <person name="Davidsen T.M."/>
            <person name="Wayne K.J."/>
            <person name="Tettelin H."/>
            <person name="Glass J.I."/>
            <person name="Rusch D."/>
            <person name="Podicherti R."/>
            <person name="Tsui H.-C.T."/>
            <person name="Winkler M.E."/>
        </authorList>
    </citation>
    <scope>NUCLEOTIDE SEQUENCE [LARGE SCALE GENOMIC DNA]</scope>
    <source>
        <strain evidence="2 3">BUT-10</strain>
    </source>
</reference>
<dbReference type="InterPro" id="IPR007922">
    <property type="entry name" value="DciA-like"/>
</dbReference>
<dbReference type="PANTHER" id="PTHR36456">
    <property type="entry name" value="UPF0232 PROTEIN SCO3875"/>
    <property type="match status" value="1"/>
</dbReference>
<dbReference type="RefSeq" id="WP_111278527.1">
    <property type="nucleotide sequence ID" value="NZ_QFYS01000013.1"/>
</dbReference>